<keyword evidence="4" id="KW-0547">Nucleotide-binding</keyword>
<dbReference type="KEGG" id="htl:HPTL_1928"/>
<organism evidence="8 9">
    <name type="scientific">Hydrogenophilus thermoluteolus</name>
    <name type="common">Pseudomonas hydrogenothermophila</name>
    <dbReference type="NCBI Taxonomy" id="297"/>
    <lineage>
        <taxon>Bacteria</taxon>
        <taxon>Pseudomonadati</taxon>
        <taxon>Pseudomonadota</taxon>
        <taxon>Hydrogenophilia</taxon>
        <taxon>Hydrogenophilales</taxon>
        <taxon>Hydrogenophilaceae</taxon>
        <taxon>Hydrogenophilus</taxon>
    </lineage>
</organism>
<dbReference type="EC" id="2.7.1.49" evidence="2"/>
<evidence type="ECO:0000256" key="5">
    <source>
        <dbReference type="ARBA" id="ARBA00022777"/>
    </source>
</evidence>
<keyword evidence="6" id="KW-0067">ATP-binding</keyword>
<gene>
    <name evidence="8" type="ORF">HPTL_1928</name>
</gene>
<dbReference type="PANTHER" id="PTHR20858:SF17">
    <property type="entry name" value="HYDROXYMETHYLPYRIMIDINE_PHOSPHOMETHYLPYRIMIDINE KINASE THI20-RELATED"/>
    <property type="match status" value="1"/>
</dbReference>
<dbReference type="GO" id="GO:0005829">
    <property type="term" value="C:cytosol"/>
    <property type="evidence" value="ECO:0007669"/>
    <property type="project" value="TreeGrafter"/>
</dbReference>
<dbReference type="InterPro" id="IPR013749">
    <property type="entry name" value="PM/HMP-P_kinase-1"/>
</dbReference>
<evidence type="ECO:0000313" key="8">
    <source>
        <dbReference type="EMBL" id="BBD78182.1"/>
    </source>
</evidence>
<dbReference type="GO" id="GO:0008902">
    <property type="term" value="F:hydroxymethylpyrimidine kinase activity"/>
    <property type="evidence" value="ECO:0007669"/>
    <property type="project" value="UniProtKB-EC"/>
</dbReference>
<dbReference type="EMBL" id="AP018558">
    <property type="protein sequence ID" value="BBD78182.1"/>
    <property type="molecule type" value="Genomic_DNA"/>
</dbReference>
<dbReference type="GO" id="GO:0008972">
    <property type="term" value="F:phosphomethylpyrimidine kinase activity"/>
    <property type="evidence" value="ECO:0007669"/>
    <property type="project" value="InterPro"/>
</dbReference>
<dbReference type="InterPro" id="IPR004399">
    <property type="entry name" value="HMP/HMP-P_kinase_dom"/>
</dbReference>
<protein>
    <recommendedName>
        <fullName evidence="2">hydroxymethylpyrimidine kinase</fullName>
        <ecNumber evidence="2">2.7.1.49</ecNumber>
    </recommendedName>
</protein>
<comment type="pathway">
    <text evidence="1">Cofactor biosynthesis; thiamine diphosphate biosynthesis.</text>
</comment>
<dbReference type="Pfam" id="PF08543">
    <property type="entry name" value="Phos_pyr_kin"/>
    <property type="match status" value="1"/>
</dbReference>
<proteinExistence type="predicted"/>
<keyword evidence="9" id="KW-1185">Reference proteome</keyword>
<evidence type="ECO:0000256" key="2">
    <source>
        <dbReference type="ARBA" id="ARBA00012135"/>
    </source>
</evidence>
<dbReference type="PANTHER" id="PTHR20858">
    <property type="entry name" value="PHOSPHOMETHYLPYRIMIDINE KINASE"/>
    <property type="match status" value="1"/>
</dbReference>
<dbReference type="CDD" id="cd01169">
    <property type="entry name" value="HMPP_kinase"/>
    <property type="match status" value="1"/>
</dbReference>
<dbReference type="AlphaFoldDB" id="A0A2Z6E112"/>
<keyword evidence="3" id="KW-0808">Transferase</keyword>
<evidence type="ECO:0000256" key="1">
    <source>
        <dbReference type="ARBA" id="ARBA00004948"/>
    </source>
</evidence>
<dbReference type="OrthoDB" id="9810880at2"/>
<sequence>MTEPHSTPIPNCVAIAGVDPSGGAGLLADIKTFTALGAFGCGVVTALTAQNTCGVTAIHTPPPTFLAAQLDTLFADLPVAAIKTGMLGNRAVIETVAAALRRWFPDPAALPPLVVDPVMIATSGDRLLDADAVSVLVEQLLPLATVVTPNLPEAAALTGLPEATSRAEMRRTAERLRALLPATSGRWVVLKGGHLPGDELIDLAFDGETMLEFRAPRQPYGALHGTGCTLAAALTAELGFWYTEKKAASARSPKATPLPPILTADAAQICFAAAHRYLQRAIGACPHIAAGRGAQPLGHMPLRGHNS</sequence>
<dbReference type="RefSeq" id="WP_119335837.1">
    <property type="nucleotide sequence ID" value="NZ_AP018558.1"/>
</dbReference>
<accession>A0A2Z6E112</accession>
<dbReference type="UniPathway" id="UPA00060">
    <property type="reaction ID" value="UER00138"/>
</dbReference>
<dbReference type="FunFam" id="3.40.1190.20:FF:000003">
    <property type="entry name" value="Phosphomethylpyrimidine kinase ThiD"/>
    <property type="match status" value="1"/>
</dbReference>
<dbReference type="SUPFAM" id="SSF53613">
    <property type="entry name" value="Ribokinase-like"/>
    <property type="match status" value="1"/>
</dbReference>
<feature type="domain" description="Pyridoxamine kinase/Phosphomethylpyrimidine kinase" evidence="7">
    <location>
        <begin position="19"/>
        <end position="247"/>
    </location>
</feature>
<evidence type="ECO:0000259" key="7">
    <source>
        <dbReference type="Pfam" id="PF08543"/>
    </source>
</evidence>
<dbReference type="GO" id="GO:0009229">
    <property type="term" value="P:thiamine diphosphate biosynthetic process"/>
    <property type="evidence" value="ECO:0007669"/>
    <property type="project" value="UniProtKB-UniPathway"/>
</dbReference>
<dbReference type="GO" id="GO:0009228">
    <property type="term" value="P:thiamine biosynthetic process"/>
    <property type="evidence" value="ECO:0007669"/>
    <property type="project" value="InterPro"/>
</dbReference>
<evidence type="ECO:0000256" key="6">
    <source>
        <dbReference type="ARBA" id="ARBA00022840"/>
    </source>
</evidence>
<dbReference type="Gene3D" id="3.40.1190.20">
    <property type="match status" value="1"/>
</dbReference>
<dbReference type="Proteomes" id="UP000262004">
    <property type="component" value="Chromosome"/>
</dbReference>
<dbReference type="InterPro" id="IPR029056">
    <property type="entry name" value="Ribokinase-like"/>
</dbReference>
<evidence type="ECO:0000256" key="3">
    <source>
        <dbReference type="ARBA" id="ARBA00022679"/>
    </source>
</evidence>
<dbReference type="GO" id="GO:0005524">
    <property type="term" value="F:ATP binding"/>
    <property type="evidence" value="ECO:0007669"/>
    <property type="project" value="UniProtKB-KW"/>
</dbReference>
<keyword evidence="5 8" id="KW-0418">Kinase</keyword>
<dbReference type="NCBIfam" id="TIGR00097">
    <property type="entry name" value="HMP-P_kinase"/>
    <property type="match status" value="1"/>
</dbReference>
<reference evidence="8 9" key="1">
    <citation type="submission" date="2018-04" db="EMBL/GenBank/DDBJ databases">
        <title>Complete genome sequence of Hydrogenophilus thermoluteolus TH-1.</title>
        <authorList>
            <person name="Arai H."/>
        </authorList>
    </citation>
    <scope>NUCLEOTIDE SEQUENCE [LARGE SCALE GENOMIC DNA]</scope>
    <source>
        <strain evidence="8 9">TH-1</strain>
    </source>
</reference>
<evidence type="ECO:0000313" key="9">
    <source>
        <dbReference type="Proteomes" id="UP000262004"/>
    </source>
</evidence>
<evidence type="ECO:0000256" key="4">
    <source>
        <dbReference type="ARBA" id="ARBA00022741"/>
    </source>
</evidence>
<name>A0A2Z6E112_HYDTE</name>